<dbReference type="RefSeq" id="WP_109264732.1">
    <property type="nucleotide sequence ID" value="NZ_QEWP01000009.1"/>
</dbReference>
<proteinExistence type="predicted"/>
<dbReference type="GO" id="GO:0016757">
    <property type="term" value="F:glycosyltransferase activity"/>
    <property type="evidence" value="ECO:0007669"/>
    <property type="project" value="InterPro"/>
</dbReference>
<dbReference type="InterPro" id="IPR028098">
    <property type="entry name" value="Glyco_trans_4-like_N"/>
</dbReference>
<dbReference type="Pfam" id="PF13439">
    <property type="entry name" value="Glyco_transf_4"/>
    <property type="match status" value="1"/>
</dbReference>
<dbReference type="PANTHER" id="PTHR12526">
    <property type="entry name" value="GLYCOSYLTRANSFERASE"/>
    <property type="match status" value="1"/>
</dbReference>
<dbReference type="Proteomes" id="UP000244956">
    <property type="component" value="Unassembled WGS sequence"/>
</dbReference>
<dbReference type="SUPFAM" id="SSF53756">
    <property type="entry name" value="UDP-Glycosyltransferase/glycogen phosphorylase"/>
    <property type="match status" value="1"/>
</dbReference>
<keyword evidence="4" id="KW-1185">Reference proteome</keyword>
<comment type="caution">
    <text evidence="3">The sequence shown here is derived from an EMBL/GenBank/DDBJ whole genome shotgun (WGS) entry which is preliminary data.</text>
</comment>
<sequence>MKLLMIIESLRDGGKQRRMIELLRILSAKREYSILVLVLKDNMHYEEASELKGVKVHYLKRGFRLDPRVFFSFLRIARGFNPDIVHSWGGLPSMVSLPYVLTSRKPFVNGMIANSRLKFLSREWFRTKWTFPFSDVIIANSQIGLDVYKVPDDKKRLIRNGINLDRLVDLKDKDEIRKFYGLNVRQKVVGMVATIDWRKNFPMYVKAALELLSERNDVTFFIVGDGPDKEEIQKLIPSGLNNHFIFTGKIRNVEEVVSLFDVGVLASFGEGTSNSLLEYMLLGKPVVATDVYGVNEVIEEGVNGFLVPSNDYHSMHEKIDDLLENSELSMKMGTAGKEFVNNNYSIDQMVSAFESVYSEVLK</sequence>
<evidence type="ECO:0000259" key="2">
    <source>
        <dbReference type="Pfam" id="PF13439"/>
    </source>
</evidence>
<evidence type="ECO:0000313" key="3">
    <source>
        <dbReference type="EMBL" id="PWD98993.1"/>
    </source>
</evidence>
<dbReference type="Pfam" id="PF00534">
    <property type="entry name" value="Glycos_transf_1"/>
    <property type="match status" value="1"/>
</dbReference>
<reference evidence="3 4" key="1">
    <citation type="submission" date="2018-05" db="EMBL/GenBank/DDBJ databases">
        <title>Marinilabilia rubrum sp. nov., isolated from saltern sediment.</title>
        <authorList>
            <person name="Zhang R."/>
        </authorList>
    </citation>
    <scope>NUCLEOTIDE SEQUENCE [LARGE SCALE GENOMIC DNA]</scope>
    <source>
        <strain evidence="3 4">WTE16</strain>
    </source>
</reference>
<keyword evidence="3" id="KW-0808">Transferase</keyword>
<dbReference type="AlphaFoldDB" id="A0A2U2B7H4"/>
<dbReference type="Gene3D" id="3.40.50.2000">
    <property type="entry name" value="Glycogen Phosphorylase B"/>
    <property type="match status" value="2"/>
</dbReference>
<name>A0A2U2B7H4_9BACT</name>
<accession>A0A2U2B7H4</accession>
<dbReference type="OrthoDB" id="9811239at2"/>
<evidence type="ECO:0000313" key="4">
    <source>
        <dbReference type="Proteomes" id="UP000244956"/>
    </source>
</evidence>
<feature type="domain" description="Glycosyltransferase subfamily 4-like N-terminal" evidence="2">
    <location>
        <begin position="13"/>
        <end position="166"/>
    </location>
</feature>
<organism evidence="3 4">
    <name type="scientific">Marinilabilia rubra</name>
    <dbReference type="NCBI Taxonomy" id="2162893"/>
    <lineage>
        <taxon>Bacteria</taxon>
        <taxon>Pseudomonadati</taxon>
        <taxon>Bacteroidota</taxon>
        <taxon>Bacteroidia</taxon>
        <taxon>Marinilabiliales</taxon>
        <taxon>Marinilabiliaceae</taxon>
        <taxon>Marinilabilia</taxon>
    </lineage>
</organism>
<protein>
    <submittedName>
        <fullName evidence="3">Glycosyl transferase</fullName>
    </submittedName>
</protein>
<dbReference type="InterPro" id="IPR001296">
    <property type="entry name" value="Glyco_trans_1"/>
</dbReference>
<dbReference type="PANTHER" id="PTHR12526:SF630">
    <property type="entry name" value="GLYCOSYLTRANSFERASE"/>
    <property type="match status" value="1"/>
</dbReference>
<feature type="domain" description="Glycosyl transferase family 1" evidence="1">
    <location>
        <begin position="172"/>
        <end position="338"/>
    </location>
</feature>
<dbReference type="EMBL" id="QEWP01000009">
    <property type="protein sequence ID" value="PWD98993.1"/>
    <property type="molecule type" value="Genomic_DNA"/>
</dbReference>
<gene>
    <name evidence="3" type="ORF">DDZ16_12065</name>
</gene>
<evidence type="ECO:0000259" key="1">
    <source>
        <dbReference type="Pfam" id="PF00534"/>
    </source>
</evidence>